<evidence type="ECO:0000256" key="1">
    <source>
        <dbReference type="ARBA" id="ARBA00022491"/>
    </source>
</evidence>
<dbReference type="RefSeq" id="WP_169381717.1">
    <property type="nucleotide sequence ID" value="NZ_JAAXLA010000020.1"/>
</dbReference>
<evidence type="ECO:0000256" key="5">
    <source>
        <dbReference type="PROSITE-ProRule" id="PRU00335"/>
    </source>
</evidence>
<dbReference type="InterPro" id="IPR001647">
    <property type="entry name" value="HTH_TetR"/>
</dbReference>
<dbReference type="Proteomes" id="UP000820669">
    <property type="component" value="Unassembled WGS sequence"/>
</dbReference>
<dbReference type="Gene3D" id="1.10.10.60">
    <property type="entry name" value="Homeodomain-like"/>
    <property type="match status" value="1"/>
</dbReference>
<dbReference type="PANTHER" id="PTHR30055">
    <property type="entry name" value="HTH-TYPE TRANSCRIPTIONAL REGULATOR RUTR"/>
    <property type="match status" value="1"/>
</dbReference>
<accession>A0ABX1SBK1</accession>
<evidence type="ECO:0000313" key="9">
    <source>
        <dbReference type="Proteomes" id="UP000820669"/>
    </source>
</evidence>
<evidence type="ECO:0000259" key="7">
    <source>
        <dbReference type="PROSITE" id="PS50977"/>
    </source>
</evidence>
<protein>
    <submittedName>
        <fullName evidence="8">TetR/AcrR family transcriptional regulator</fullName>
    </submittedName>
</protein>
<dbReference type="Pfam" id="PF17932">
    <property type="entry name" value="TetR_C_24"/>
    <property type="match status" value="1"/>
</dbReference>
<keyword evidence="1" id="KW-0678">Repressor</keyword>
<dbReference type="InterPro" id="IPR009057">
    <property type="entry name" value="Homeodomain-like_sf"/>
</dbReference>
<dbReference type="PROSITE" id="PS50977">
    <property type="entry name" value="HTH_TETR_2"/>
    <property type="match status" value="1"/>
</dbReference>
<keyword evidence="3 5" id="KW-0238">DNA-binding</keyword>
<dbReference type="InterPro" id="IPR050109">
    <property type="entry name" value="HTH-type_TetR-like_transc_reg"/>
</dbReference>
<dbReference type="InterPro" id="IPR041490">
    <property type="entry name" value="KstR2_TetR_C"/>
</dbReference>
<dbReference type="Pfam" id="PF00440">
    <property type="entry name" value="TetR_N"/>
    <property type="match status" value="1"/>
</dbReference>
<dbReference type="EMBL" id="JAAXLA010000020">
    <property type="protein sequence ID" value="NMH98279.1"/>
    <property type="molecule type" value="Genomic_DNA"/>
</dbReference>
<keyword evidence="4" id="KW-0804">Transcription</keyword>
<keyword evidence="2" id="KW-0805">Transcription regulation</keyword>
<dbReference type="SUPFAM" id="SSF46689">
    <property type="entry name" value="Homeodomain-like"/>
    <property type="match status" value="1"/>
</dbReference>
<dbReference type="SUPFAM" id="SSF48498">
    <property type="entry name" value="Tetracyclin repressor-like, C-terminal domain"/>
    <property type="match status" value="1"/>
</dbReference>
<evidence type="ECO:0000256" key="3">
    <source>
        <dbReference type="ARBA" id="ARBA00023125"/>
    </source>
</evidence>
<dbReference type="Gene3D" id="1.10.357.10">
    <property type="entry name" value="Tetracycline Repressor, domain 2"/>
    <property type="match status" value="1"/>
</dbReference>
<comment type="caution">
    <text evidence="8">The sequence shown here is derived from an EMBL/GenBank/DDBJ whole genome shotgun (WGS) entry which is preliminary data.</text>
</comment>
<evidence type="ECO:0000256" key="6">
    <source>
        <dbReference type="SAM" id="MobiDB-lite"/>
    </source>
</evidence>
<evidence type="ECO:0000256" key="4">
    <source>
        <dbReference type="ARBA" id="ARBA00023163"/>
    </source>
</evidence>
<name>A0ABX1SBK1_9PSEU</name>
<proteinExistence type="predicted"/>
<keyword evidence="9" id="KW-1185">Reference proteome</keyword>
<reference evidence="8 9" key="1">
    <citation type="submission" date="2020-04" db="EMBL/GenBank/DDBJ databases">
        <authorList>
            <person name="Klaysubun C."/>
            <person name="Duangmal K."/>
            <person name="Lipun K."/>
        </authorList>
    </citation>
    <scope>NUCLEOTIDE SEQUENCE [LARGE SCALE GENOMIC DNA]</scope>
    <source>
        <strain evidence="8 9">K10HN5</strain>
    </source>
</reference>
<feature type="region of interest" description="Disordered" evidence="6">
    <location>
        <begin position="1"/>
        <end position="28"/>
    </location>
</feature>
<dbReference type="PANTHER" id="PTHR30055:SF175">
    <property type="entry name" value="HTH-TYPE TRANSCRIPTIONAL REPRESSOR KSTR2"/>
    <property type="match status" value="1"/>
</dbReference>
<sequence>MGARRRIEGAATSGRAEDRAGGEIGRRRRAAQEAGGEEYVTKRREVLDAAAVVFQRKGYQAATLHDVARELGSDRATLYYYFAGKQELLRGVVDESVDEMVSGVREIARSDATAREKLRNLADHLMEVYESHFPYPYVFIQENLKATWQEKSEWAERLTARVREVQSQVRGIVEHGIRDGEFRSDIPVELVVNGLFGMVNWSHRWFRPGQQHSGADVGRAFATLLLDGLGEAEHRLKPRD</sequence>
<feature type="domain" description="HTH tetR-type" evidence="7">
    <location>
        <begin position="40"/>
        <end position="100"/>
    </location>
</feature>
<evidence type="ECO:0000256" key="2">
    <source>
        <dbReference type="ARBA" id="ARBA00023015"/>
    </source>
</evidence>
<feature type="compositionally biased region" description="Basic and acidic residues" evidence="6">
    <location>
        <begin position="15"/>
        <end position="25"/>
    </location>
</feature>
<dbReference type="PRINTS" id="PR00455">
    <property type="entry name" value="HTHTETR"/>
</dbReference>
<dbReference type="InterPro" id="IPR036271">
    <property type="entry name" value="Tet_transcr_reg_TetR-rel_C_sf"/>
</dbReference>
<gene>
    <name evidence="8" type="ORF">HF526_13295</name>
</gene>
<feature type="DNA-binding region" description="H-T-H motif" evidence="5">
    <location>
        <begin position="63"/>
        <end position="82"/>
    </location>
</feature>
<evidence type="ECO:0000313" key="8">
    <source>
        <dbReference type="EMBL" id="NMH98279.1"/>
    </source>
</evidence>
<organism evidence="8 9">
    <name type="scientific">Pseudonocardia acidicola</name>
    <dbReference type="NCBI Taxonomy" id="2724939"/>
    <lineage>
        <taxon>Bacteria</taxon>
        <taxon>Bacillati</taxon>
        <taxon>Actinomycetota</taxon>
        <taxon>Actinomycetes</taxon>
        <taxon>Pseudonocardiales</taxon>
        <taxon>Pseudonocardiaceae</taxon>
        <taxon>Pseudonocardia</taxon>
    </lineage>
</organism>